<sequence>MQSSLFCGASQSPSISTICSPLGSTSSCPICESATPTCFSTCAFSTLDERCTACDWKCKSCLGTATNCQECNTFGSLVGTAPVSARPAWGEVTLTAHHAPWASTCWAAGVSPATPRAWFSGPVGSAWRSAGTGLTSGCYSVTMGIWWMGMGARKSARWKLIGRVMGERLPPETPVHMSNSTQTLQKSLQTTI</sequence>
<evidence type="ECO:0000313" key="3">
    <source>
        <dbReference type="Proteomes" id="UP000785679"/>
    </source>
</evidence>
<name>A0A8J8SY09_HALGN</name>
<accession>A0A8J8SY09</accession>
<feature type="region of interest" description="Disordered" evidence="1">
    <location>
        <begin position="170"/>
        <end position="192"/>
    </location>
</feature>
<dbReference type="Proteomes" id="UP000785679">
    <property type="component" value="Unassembled WGS sequence"/>
</dbReference>
<feature type="compositionally biased region" description="Low complexity" evidence="1">
    <location>
        <begin position="180"/>
        <end position="192"/>
    </location>
</feature>
<dbReference type="AlphaFoldDB" id="A0A8J8SY09"/>
<evidence type="ECO:0000256" key="1">
    <source>
        <dbReference type="SAM" id="MobiDB-lite"/>
    </source>
</evidence>
<evidence type="ECO:0000313" key="2">
    <source>
        <dbReference type="EMBL" id="TNV74466.1"/>
    </source>
</evidence>
<keyword evidence="3" id="KW-1185">Reference proteome</keyword>
<protein>
    <submittedName>
        <fullName evidence="2">Uncharacterized protein</fullName>
    </submittedName>
</protein>
<dbReference type="EMBL" id="RRYP01016965">
    <property type="protein sequence ID" value="TNV74466.1"/>
    <property type="molecule type" value="Genomic_DNA"/>
</dbReference>
<organism evidence="2 3">
    <name type="scientific">Halteria grandinella</name>
    <dbReference type="NCBI Taxonomy" id="5974"/>
    <lineage>
        <taxon>Eukaryota</taxon>
        <taxon>Sar</taxon>
        <taxon>Alveolata</taxon>
        <taxon>Ciliophora</taxon>
        <taxon>Intramacronucleata</taxon>
        <taxon>Spirotrichea</taxon>
        <taxon>Stichotrichia</taxon>
        <taxon>Sporadotrichida</taxon>
        <taxon>Halteriidae</taxon>
        <taxon>Halteria</taxon>
    </lineage>
</organism>
<proteinExistence type="predicted"/>
<comment type="caution">
    <text evidence="2">The sequence shown here is derived from an EMBL/GenBank/DDBJ whole genome shotgun (WGS) entry which is preliminary data.</text>
</comment>
<reference evidence="2" key="1">
    <citation type="submission" date="2019-06" db="EMBL/GenBank/DDBJ databases">
        <authorList>
            <person name="Zheng W."/>
        </authorList>
    </citation>
    <scope>NUCLEOTIDE SEQUENCE</scope>
    <source>
        <strain evidence="2">QDHG01</strain>
    </source>
</reference>
<gene>
    <name evidence="2" type="ORF">FGO68_gene6791</name>
</gene>